<dbReference type="InParanoid" id="A0A482WU62"/>
<dbReference type="OrthoDB" id="286233at2759"/>
<protein>
    <submittedName>
        <fullName evidence="1">Uncharacterized protein</fullName>
    </submittedName>
</protein>
<dbReference type="GO" id="GO:0030695">
    <property type="term" value="F:GTPase regulator activity"/>
    <property type="evidence" value="ECO:0007669"/>
    <property type="project" value="InterPro"/>
</dbReference>
<keyword evidence="2" id="KW-1185">Reference proteome</keyword>
<dbReference type="SMART" id="SM00390">
    <property type="entry name" value="GoLoco"/>
    <property type="match status" value="1"/>
</dbReference>
<proteinExistence type="predicted"/>
<dbReference type="PROSITE" id="PS50877">
    <property type="entry name" value="GOLOCO"/>
    <property type="match status" value="1"/>
</dbReference>
<dbReference type="EMBL" id="QKKF02025464">
    <property type="protein sequence ID" value="RZF37008.1"/>
    <property type="molecule type" value="Genomic_DNA"/>
</dbReference>
<evidence type="ECO:0000313" key="1">
    <source>
        <dbReference type="EMBL" id="RZF37008.1"/>
    </source>
</evidence>
<dbReference type="AlphaFoldDB" id="A0A482WU62"/>
<comment type="caution">
    <text evidence="1">The sequence shown here is derived from an EMBL/GenBank/DDBJ whole genome shotgun (WGS) entry which is preliminary data.</text>
</comment>
<evidence type="ECO:0000313" key="2">
    <source>
        <dbReference type="Proteomes" id="UP000291343"/>
    </source>
</evidence>
<dbReference type="Proteomes" id="UP000291343">
    <property type="component" value="Unassembled WGS sequence"/>
</dbReference>
<accession>A0A482WU62</accession>
<dbReference type="Pfam" id="PF02188">
    <property type="entry name" value="GoLoco"/>
    <property type="match status" value="1"/>
</dbReference>
<sequence>MLKIHMLEHFVQDDVPRRQTEEDQLYCQNHASVQPSPDTGQEKFKNATQDLFELLERVQCSRLDDQRCVLPPYFSQTFRNDIVSFRHLQTRDEQRDMVLWNVDVGAQWTAQNLHHSHAVPSPTHTPGLAAICRVVVEGLLGSISRKKDKDKVQEVTKTVQGALPCPIPYFPA</sequence>
<reference evidence="1 2" key="1">
    <citation type="journal article" date="2017" name="Gigascience">
        <title>Genome sequence of the small brown planthopper, Laodelphax striatellus.</title>
        <authorList>
            <person name="Zhu J."/>
            <person name="Jiang F."/>
            <person name="Wang X."/>
            <person name="Yang P."/>
            <person name="Bao Y."/>
            <person name="Zhao W."/>
            <person name="Wang W."/>
            <person name="Lu H."/>
            <person name="Wang Q."/>
            <person name="Cui N."/>
            <person name="Li J."/>
            <person name="Chen X."/>
            <person name="Luo L."/>
            <person name="Yu J."/>
            <person name="Kang L."/>
            <person name="Cui F."/>
        </authorList>
    </citation>
    <scope>NUCLEOTIDE SEQUENCE [LARGE SCALE GENOMIC DNA]</scope>
    <source>
        <strain evidence="1">Lst14</strain>
    </source>
</reference>
<organism evidence="1 2">
    <name type="scientific">Laodelphax striatellus</name>
    <name type="common">Small brown planthopper</name>
    <name type="synonym">Delphax striatella</name>
    <dbReference type="NCBI Taxonomy" id="195883"/>
    <lineage>
        <taxon>Eukaryota</taxon>
        <taxon>Metazoa</taxon>
        <taxon>Ecdysozoa</taxon>
        <taxon>Arthropoda</taxon>
        <taxon>Hexapoda</taxon>
        <taxon>Insecta</taxon>
        <taxon>Pterygota</taxon>
        <taxon>Neoptera</taxon>
        <taxon>Paraneoptera</taxon>
        <taxon>Hemiptera</taxon>
        <taxon>Auchenorrhyncha</taxon>
        <taxon>Fulgoroidea</taxon>
        <taxon>Delphacidae</taxon>
        <taxon>Criomorphinae</taxon>
        <taxon>Laodelphax</taxon>
    </lineage>
</organism>
<name>A0A482WU62_LAOST</name>
<dbReference type="InterPro" id="IPR003109">
    <property type="entry name" value="GoLoco_motif"/>
</dbReference>
<dbReference type="STRING" id="195883.A0A482WU62"/>
<gene>
    <name evidence="1" type="ORF">LSTR_LSTR004696</name>
</gene>